<evidence type="ECO:0000256" key="6">
    <source>
        <dbReference type="ARBA" id="ARBA00022679"/>
    </source>
</evidence>
<dbReference type="Pfam" id="PF01923">
    <property type="entry name" value="Cob_adeno_trans"/>
    <property type="match status" value="1"/>
</dbReference>
<evidence type="ECO:0000256" key="8">
    <source>
        <dbReference type="ARBA" id="ARBA00022840"/>
    </source>
</evidence>
<evidence type="ECO:0000256" key="11">
    <source>
        <dbReference type="ARBA" id="ARBA00033354"/>
    </source>
</evidence>
<dbReference type="UniPathway" id="UPA00148">
    <property type="reaction ID" value="UER00233"/>
</dbReference>
<keyword evidence="8 14" id="KW-0067">ATP-binding</keyword>
<sequence>MKIYTKTGDKGKTSLYDNTRVDKDSIRVESYGTIDELNSSLGFAKNFIENEKINEIILQIQRSLFNVAGELATKKKGNFPEKINDENVKELEKIIDEYLSKMNENQKSKFIIPGSNKSSAALHLSRTICRRAERRIITLSRTEEVSSILIKYVNRLSDVIYTLARYLEVNLAYVDFKK</sequence>
<dbReference type="EC" id="2.5.1.17" evidence="3 14"/>
<protein>
    <recommendedName>
        <fullName evidence="4 14">Corrinoid adenosyltransferase</fullName>
        <ecNumber evidence="3 14">2.5.1.17</ecNumber>
    </recommendedName>
    <alternativeName>
        <fullName evidence="9 14">Cob(II)alamin adenosyltransferase</fullName>
    </alternativeName>
    <alternativeName>
        <fullName evidence="11 14">Cob(II)yrinic acid a,c-diamide adenosyltransferase</fullName>
    </alternativeName>
    <alternativeName>
        <fullName evidence="10 14">Cobinamide/cobalamin adenosyltransferase</fullName>
    </alternativeName>
</protein>
<dbReference type="PANTHER" id="PTHR12213:SF0">
    <property type="entry name" value="CORRINOID ADENOSYLTRANSFERASE MMAB"/>
    <property type="match status" value="1"/>
</dbReference>
<comment type="catalytic activity">
    <reaction evidence="12 14">
        <text>2 cob(II)yrinate a,c diamide + reduced [electron-transfer flavoprotein] + 2 ATP = 2 adenosylcob(III)yrinate a,c-diamide + 2 triphosphate + oxidized [electron-transfer flavoprotein] + 3 H(+)</text>
        <dbReference type="Rhea" id="RHEA:11528"/>
        <dbReference type="Rhea" id="RHEA-COMP:10685"/>
        <dbReference type="Rhea" id="RHEA-COMP:10686"/>
        <dbReference type="ChEBI" id="CHEBI:15378"/>
        <dbReference type="ChEBI" id="CHEBI:18036"/>
        <dbReference type="ChEBI" id="CHEBI:30616"/>
        <dbReference type="ChEBI" id="CHEBI:57692"/>
        <dbReference type="ChEBI" id="CHEBI:58307"/>
        <dbReference type="ChEBI" id="CHEBI:58503"/>
        <dbReference type="ChEBI" id="CHEBI:58537"/>
        <dbReference type="EC" id="2.5.1.17"/>
    </reaction>
</comment>
<keyword evidence="5 14" id="KW-0169">Cobalamin biosynthesis</keyword>
<dbReference type="Proteomes" id="UP000190285">
    <property type="component" value="Unassembled WGS sequence"/>
</dbReference>
<keyword evidence="6 14" id="KW-0808">Transferase</keyword>
<dbReference type="OrthoDB" id="9778896at2"/>
<dbReference type="InterPro" id="IPR029499">
    <property type="entry name" value="PduO-typ"/>
</dbReference>
<feature type="domain" description="Cobalamin adenosyltransferase-like" evidence="15">
    <location>
        <begin position="3"/>
        <end position="167"/>
    </location>
</feature>
<evidence type="ECO:0000313" key="17">
    <source>
        <dbReference type="Proteomes" id="UP000190285"/>
    </source>
</evidence>
<dbReference type="GO" id="GO:0005524">
    <property type="term" value="F:ATP binding"/>
    <property type="evidence" value="ECO:0007669"/>
    <property type="project" value="UniProtKB-UniRule"/>
</dbReference>
<keyword evidence="7 14" id="KW-0547">Nucleotide-binding</keyword>
<dbReference type="AlphaFoldDB" id="A0A1T5IV82"/>
<evidence type="ECO:0000256" key="5">
    <source>
        <dbReference type="ARBA" id="ARBA00022573"/>
    </source>
</evidence>
<comment type="pathway">
    <text evidence="1 14">Cofactor biosynthesis; adenosylcobalamin biosynthesis; adenosylcobalamin from cob(II)yrinate a,c-diamide: step 2/7.</text>
</comment>
<dbReference type="PANTHER" id="PTHR12213">
    <property type="entry name" value="CORRINOID ADENOSYLTRANSFERASE"/>
    <property type="match status" value="1"/>
</dbReference>
<gene>
    <name evidence="16" type="ORF">SAMN02194393_00783</name>
</gene>
<evidence type="ECO:0000256" key="12">
    <source>
        <dbReference type="ARBA" id="ARBA00048555"/>
    </source>
</evidence>
<accession>A0A1T5IV82</accession>
<evidence type="ECO:0000256" key="13">
    <source>
        <dbReference type="ARBA" id="ARBA00048692"/>
    </source>
</evidence>
<comment type="catalytic activity">
    <reaction evidence="13 14">
        <text>2 cob(II)alamin + reduced [electron-transfer flavoprotein] + 2 ATP = 2 adenosylcob(III)alamin + 2 triphosphate + oxidized [electron-transfer flavoprotein] + 3 H(+)</text>
        <dbReference type="Rhea" id="RHEA:28671"/>
        <dbReference type="Rhea" id="RHEA-COMP:10685"/>
        <dbReference type="Rhea" id="RHEA-COMP:10686"/>
        <dbReference type="ChEBI" id="CHEBI:15378"/>
        <dbReference type="ChEBI" id="CHEBI:16304"/>
        <dbReference type="ChEBI" id="CHEBI:18036"/>
        <dbReference type="ChEBI" id="CHEBI:18408"/>
        <dbReference type="ChEBI" id="CHEBI:30616"/>
        <dbReference type="ChEBI" id="CHEBI:57692"/>
        <dbReference type="ChEBI" id="CHEBI:58307"/>
        <dbReference type="EC" id="2.5.1.17"/>
    </reaction>
</comment>
<dbReference type="InterPro" id="IPR036451">
    <property type="entry name" value="CblAdoTrfase-like_sf"/>
</dbReference>
<keyword evidence="17" id="KW-1185">Reference proteome</keyword>
<dbReference type="InterPro" id="IPR016030">
    <property type="entry name" value="CblAdoTrfase-like"/>
</dbReference>
<reference evidence="16 17" key="1">
    <citation type="submission" date="2017-02" db="EMBL/GenBank/DDBJ databases">
        <authorList>
            <person name="Peterson S.W."/>
        </authorList>
    </citation>
    <scope>NUCLEOTIDE SEQUENCE [LARGE SCALE GENOMIC DNA]</scope>
    <source>
        <strain evidence="16 17">M1</strain>
    </source>
</reference>
<dbReference type="STRING" id="36842.SAMN02194393_00783"/>
<dbReference type="GO" id="GO:0009236">
    <property type="term" value="P:cobalamin biosynthetic process"/>
    <property type="evidence" value="ECO:0007669"/>
    <property type="project" value="UniProtKB-UniRule"/>
</dbReference>
<dbReference type="RefSeq" id="WP_079489468.1">
    <property type="nucleotide sequence ID" value="NZ_FUZT01000001.1"/>
</dbReference>
<dbReference type="Gene3D" id="1.20.1200.10">
    <property type="entry name" value="Cobalamin adenosyltransferase-like"/>
    <property type="match status" value="1"/>
</dbReference>
<organism evidence="16 17">
    <name type="scientific">Maledivibacter halophilus</name>
    <dbReference type="NCBI Taxonomy" id="36842"/>
    <lineage>
        <taxon>Bacteria</taxon>
        <taxon>Bacillati</taxon>
        <taxon>Bacillota</taxon>
        <taxon>Clostridia</taxon>
        <taxon>Peptostreptococcales</taxon>
        <taxon>Caminicellaceae</taxon>
        <taxon>Maledivibacter</taxon>
    </lineage>
</organism>
<comment type="similarity">
    <text evidence="2 14">Belongs to the Cob(I)alamin adenosyltransferase family.</text>
</comment>
<evidence type="ECO:0000256" key="9">
    <source>
        <dbReference type="ARBA" id="ARBA00031529"/>
    </source>
</evidence>
<evidence type="ECO:0000256" key="7">
    <source>
        <dbReference type="ARBA" id="ARBA00022741"/>
    </source>
</evidence>
<dbReference type="SUPFAM" id="SSF89028">
    <property type="entry name" value="Cobalamin adenosyltransferase-like"/>
    <property type="match status" value="1"/>
</dbReference>
<dbReference type="GO" id="GO:0008817">
    <property type="term" value="F:corrinoid adenosyltransferase activity"/>
    <property type="evidence" value="ECO:0007669"/>
    <property type="project" value="UniProtKB-UniRule"/>
</dbReference>
<evidence type="ECO:0000256" key="1">
    <source>
        <dbReference type="ARBA" id="ARBA00005121"/>
    </source>
</evidence>
<evidence type="ECO:0000256" key="14">
    <source>
        <dbReference type="RuleBase" id="RU366026"/>
    </source>
</evidence>
<evidence type="ECO:0000256" key="3">
    <source>
        <dbReference type="ARBA" id="ARBA00012454"/>
    </source>
</evidence>
<evidence type="ECO:0000256" key="2">
    <source>
        <dbReference type="ARBA" id="ARBA00007487"/>
    </source>
</evidence>
<name>A0A1T5IV82_9FIRM</name>
<evidence type="ECO:0000313" key="16">
    <source>
        <dbReference type="EMBL" id="SKC43065.1"/>
    </source>
</evidence>
<dbReference type="EMBL" id="FUZT01000001">
    <property type="protein sequence ID" value="SKC43065.1"/>
    <property type="molecule type" value="Genomic_DNA"/>
</dbReference>
<proteinExistence type="inferred from homology"/>
<evidence type="ECO:0000256" key="4">
    <source>
        <dbReference type="ARBA" id="ARBA00020963"/>
    </source>
</evidence>
<dbReference type="NCBIfam" id="TIGR00636">
    <property type="entry name" value="PduO_Nterm"/>
    <property type="match status" value="1"/>
</dbReference>
<evidence type="ECO:0000256" key="10">
    <source>
        <dbReference type="ARBA" id="ARBA00033334"/>
    </source>
</evidence>
<evidence type="ECO:0000259" key="15">
    <source>
        <dbReference type="Pfam" id="PF01923"/>
    </source>
</evidence>